<dbReference type="AlphaFoldDB" id="A0A9K3NBD9"/>
<accession>A0A9K3NBD9</accession>
<dbReference type="EMBL" id="MNCJ02000323">
    <property type="protein sequence ID" value="KAF5794242.1"/>
    <property type="molecule type" value="Genomic_DNA"/>
</dbReference>
<dbReference type="Proteomes" id="UP000215914">
    <property type="component" value="Unassembled WGS sequence"/>
</dbReference>
<evidence type="ECO:0000313" key="2">
    <source>
        <dbReference type="Proteomes" id="UP000215914"/>
    </source>
</evidence>
<gene>
    <name evidence="1" type="ORF">HanXRQr2_Chr08g0325911</name>
</gene>
<comment type="caution">
    <text evidence="1">The sequence shown here is derived from an EMBL/GenBank/DDBJ whole genome shotgun (WGS) entry which is preliminary data.</text>
</comment>
<protein>
    <submittedName>
        <fullName evidence="1">Uncharacterized protein</fullName>
    </submittedName>
</protein>
<organism evidence="1 2">
    <name type="scientific">Helianthus annuus</name>
    <name type="common">Common sunflower</name>
    <dbReference type="NCBI Taxonomy" id="4232"/>
    <lineage>
        <taxon>Eukaryota</taxon>
        <taxon>Viridiplantae</taxon>
        <taxon>Streptophyta</taxon>
        <taxon>Embryophyta</taxon>
        <taxon>Tracheophyta</taxon>
        <taxon>Spermatophyta</taxon>
        <taxon>Magnoliopsida</taxon>
        <taxon>eudicotyledons</taxon>
        <taxon>Gunneridae</taxon>
        <taxon>Pentapetalae</taxon>
        <taxon>asterids</taxon>
        <taxon>campanulids</taxon>
        <taxon>Asterales</taxon>
        <taxon>Asteraceae</taxon>
        <taxon>Asteroideae</taxon>
        <taxon>Heliantheae alliance</taxon>
        <taxon>Heliantheae</taxon>
        <taxon>Helianthus</taxon>
    </lineage>
</organism>
<proteinExistence type="predicted"/>
<reference evidence="1" key="2">
    <citation type="submission" date="2020-06" db="EMBL/GenBank/DDBJ databases">
        <title>Helianthus annuus Genome sequencing and assembly Release 2.</title>
        <authorList>
            <person name="Gouzy J."/>
            <person name="Langlade N."/>
            <person name="Munos S."/>
        </authorList>
    </citation>
    <scope>NUCLEOTIDE SEQUENCE</scope>
    <source>
        <tissue evidence="1">Leaves</tissue>
    </source>
</reference>
<keyword evidence="2" id="KW-1185">Reference proteome</keyword>
<name>A0A9K3NBD9_HELAN</name>
<dbReference type="Gramene" id="mRNA:HanXRQr2_Chr08g0325911">
    <property type="protein sequence ID" value="CDS:HanXRQr2_Chr08g0325911.1"/>
    <property type="gene ID" value="HanXRQr2_Chr08g0325911"/>
</dbReference>
<evidence type="ECO:0000313" key="1">
    <source>
        <dbReference type="EMBL" id="KAF5794242.1"/>
    </source>
</evidence>
<reference evidence="1" key="1">
    <citation type="journal article" date="2017" name="Nature">
        <title>The sunflower genome provides insights into oil metabolism, flowering and Asterid evolution.</title>
        <authorList>
            <person name="Badouin H."/>
            <person name="Gouzy J."/>
            <person name="Grassa C.J."/>
            <person name="Murat F."/>
            <person name="Staton S.E."/>
            <person name="Cottret L."/>
            <person name="Lelandais-Briere C."/>
            <person name="Owens G.L."/>
            <person name="Carrere S."/>
            <person name="Mayjonade B."/>
            <person name="Legrand L."/>
            <person name="Gill N."/>
            <person name="Kane N.C."/>
            <person name="Bowers J.E."/>
            <person name="Hubner S."/>
            <person name="Bellec A."/>
            <person name="Berard A."/>
            <person name="Berges H."/>
            <person name="Blanchet N."/>
            <person name="Boniface M.C."/>
            <person name="Brunel D."/>
            <person name="Catrice O."/>
            <person name="Chaidir N."/>
            <person name="Claudel C."/>
            <person name="Donnadieu C."/>
            <person name="Faraut T."/>
            <person name="Fievet G."/>
            <person name="Helmstetter N."/>
            <person name="King M."/>
            <person name="Knapp S.J."/>
            <person name="Lai Z."/>
            <person name="Le Paslier M.C."/>
            <person name="Lippi Y."/>
            <person name="Lorenzon L."/>
            <person name="Mandel J.R."/>
            <person name="Marage G."/>
            <person name="Marchand G."/>
            <person name="Marquand E."/>
            <person name="Bret-Mestries E."/>
            <person name="Morien E."/>
            <person name="Nambeesan S."/>
            <person name="Nguyen T."/>
            <person name="Pegot-Espagnet P."/>
            <person name="Pouilly N."/>
            <person name="Raftis F."/>
            <person name="Sallet E."/>
            <person name="Schiex T."/>
            <person name="Thomas J."/>
            <person name="Vandecasteele C."/>
            <person name="Vares D."/>
            <person name="Vear F."/>
            <person name="Vautrin S."/>
            <person name="Crespi M."/>
            <person name="Mangin B."/>
            <person name="Burke J.M."/>
            <person name="Salse J."/>
            <person name="Munos S."/>
            <person name="Vincourt P."/>
            <person name="Rieseberg L.H."/>
            <person name="Langlade N.B."/>
        </authorList>
    </citation>
    <scope>NUCLEOTIDE SEQUENCE</scope>
    <source>
        <tissue evidence="1">Leaves</tissue>
    </source>
</reference>
<sequence length="98" mass="11364">MSCRFSRQSGIFPDNRLLETSRITNLLLLHIDLGIDPFKRLCCRSIILVYSLNGRFIKDPISLLLERSKLAIMDIFRNHVGRGPYRLVLDNSRLTSFL</sequence>